<dbReference type="GO" id="GO:0006351">
    <property type="term" value="P:DNA-templated transcription"/>
    <property type="evidence" value="ECO:0007669"/>
    <property type="project" value="UniProtKB-UniRule"/>
</dbReference>
<dbReference type="GO" id="GO:0003677">
    <property type="term" value="F:DNA binding"/>
    <property type="evidence" value="ECO:0007669"/>
    <property type="project" value="UniProtKB-UniRule"/>
</dbReference>
<keyword evidence="4 10" id="KW-0240">DNA-directed RNA polymerase</keyword>
<dbReference type="Proteomes" id="UP000238672">
    <property type="component" value="Unassembled WGS sequence"/>
</dbReference>
<evidence type="ECO:0000256" key="2">
    <source>
        <dbReference type="ARBA" id="ARBA00012418"/>
    </source>
</evidence>
<dbReference type="InterPro" id="IPR003716">
    <property type="entry name" value="DNA-dir_RNA_pol_omega"/>
</dbReference>
<evidence type="ECO:0000256" key="1">
    <source>
        <dbReference type="ARBA" id="ARBA00006711"/>
    </source>
</evidence>
<evidence type="ECO:0000256" key="3">
    <source>
        <dbReference type="ARBA" id="ARBA00013725"/>
    </source>
</evidence>
<keyword evidence="12" id="KW-1185">Reference proteome</keyword>
<dbReference type="Pfam" id="PF01192">
    <property type="entry name" value="RNA_pol_Rpb6"/>
    <property type="match status" value="1"/>
</dbReference>
<organism evidence="11 12">
    <name type="scientific">Candidatus Phytoplasma phoenicium</name>
    <dbReference type="NCBI Taxonomy" id="198422"/>
    <lineage>
        <taxon>Bacteria</taxon>
        <taxon>Bacillati</taxon>
        <taxon>Mycoplasmatota</taxon>
        <taxon>Mollicutes</taxon>
        <taxon>Acholeplasmatales</taxon>
        <taxon>Acholeplasmataceae</taxon>
        <taxon>Candidatus Phytoplasma</taxon>
        <taxon>16SrIX (Pigeon pea witches'-broom group)</taxon>
    </lineage>
</organism>
<evidence type="ECO:0000256" key="10">
    <source>
        <dbReference type="HAMAP-Rule" id="MF_00366"/>
    </source>
</evidence>
<evidence type="ECO:0000313" key="11">
    <source>
        <dbReference type="EMBL" id="PQP79885.1"/>
    </source>
</evidence>
<evidence type="ECO:0000256" key="9">
    <source>
        <dbReference type="ARBA" id="ARBA00048552"/>
    </source>
</evidence>
<evidence type="ECO:0000256" key="8">
    <source>
        <dbReference type="ARBA" id="ARBA00029924"/>
    </source>
</evidence>
<dbReference type="GO" id="GO:0003899">
    <property type="term" value="F:DNA-directed RNA polymerase activity"/>
    <property type="evidence" value="ECO:0007669"/>
    <property type="project" value="UniProtKB-UniRule"/>
</dbReference>
<dbReference type="SMART" id="SM01409">
    <property type="entry name" value="RNA_pol_Rpb6"/>
    <property type="match status" value="1"/>
</dbReference>
<dbReference type="EC" id="2.7.7.6" evidence="2 10"/>
<evidence type="ECO:0000256" key="6">
    <source>
        <dbReference type="ARBA" id="ARBA00022695"/>
    </source>
</evidence>
<comment type="subunit">
    <text evidence="10">The RNAP catalytic core consists of 2 alpha, 1 beta, 1 beta' and 1 omega subunit. When a sigma factor is associated with the core the holoenzyme is formed, which can initiate transcription.</text>
</comment>
<keyword evidence="7 10" id="KW-0804">Transcription</keyword>
<comment type="similarity">
    <text evidence="1 10">Belongs to the RNA polymerase subunit omega family.</text>
</comment>
<dbReference type="GO" id="GO:0000428">
    <property type="term" value="C:DNA-directed RNA polymerase complex"/>
    <property type="evidence" value="ECO:0007669"/>
    <property type="project" value="UniProtKB-KW"/>
</dbReference>
<dbReference type="InterPro" id="IPR036161">
    <property type="entry name" value="RPB6/omega-like_sf"/>
</dbReference>
<comment type="function">
    <text evidence="10">Promotes RNA polymerase assembly. Latches the N- and C-terminal regions of the beta' subunit thereby facilitating its interaction with the beta and alpha subunits.</text>
</comment>
<dbReference type="EMBL" id="PUUG01000006">
    <property type="protein sequence ID" value="PQP79885.1"/>
    <property type="molecule type" value="Genomic_DNA"/>
</dbReference>
<keyword evidence="6 10" id="KW-0548">Nucleotidyltransferase</keyword>
<dbReference type="InterPro" id="IPR006110">
    <property type="entry name" value="Pol_omega/Rpo6/RPB6"/>
</dbReference>
<dbReference type="Gene3D" id="3.90.940.10">
    <property type="match status" value="1"/>
</dbReference>
<evidence type="ECO:0000256" key="7">
    <source>
        <dbReference type="ARBA" id="ARBA00023163"/>
    </source>
</evidence>
<gene>
    <name evidence="10 11" type="primary">rpoZ</name>
    <name evidence="11" type="ORF">C6B37_00480</name>
</gene>
<dbReference type="NCBIfam" id="TIGR00690">
    <property type="entry name" value="rpoZ"/>
    <property type="match status" value="1"/>
</dbReference>
<sequence length="71" mass="8228">MLKEKQEGLNYPSIDELLNRIDSKYKLAYLSSKIAHVIENEKLDVQQVSGNKILSKALFEIINDNFEIVFK</sequence>
<evidence type="ECO:0000256" key="5">
    <source>
        <dbReference type="ARBA" id="ARBA00022679"/>
    </source>
</evidence>
<evidence type="ECO:0000256" key="4">
    <source>
        <dbReference type="ARBA" id="ARBA00022478"/>
    </source>
</evidence>
<comment type="catalytic activity">
    <reaction evidence="9 10">
        <text>RNA(n) + a ribonucleoside 5'-triphosphate = RNA(n+1) + diphosphate</text>
        <dbReference type="Rhea" id="RHEA:21248"/>
        <dbReference type="Rhea" id="RHEA-COMP:14527"/>
        <dbReference type="Rhea" id="RHEA-COMP:17342"/>
        <dbReference type="ChEBI" id="CHEBI:33019"/>
        <dbReference type="ChEBI" id="CHEBI:61557"/>
        <dbReference type="ChEBI" id="CHEBI:140395"/>
        <dbReference type="EC" id="2.7.7.6"/>
    </reaction>
</comment>
<dbReference type="SUPFAM" id="SSF63562">
    <property type="entry name" value="RPB6/omega subunit-like"/>
    <property type="match status" value="1"/>
</dbReference>
<comment type="caution">
    <text evidence="11">The sequence shown here is derived from an EMBL/GenBank/DDBJ whole genome shotgun (WGS) entry which is preliminary data.</text>
</comment>
<proteinExistence type="inferred from homology"/>
<protein>
    <recommendedName>
        <fullName evidence="3 10">DNA-directed RNA polymerase subunit omega</fullName>
        <shortName evidence="10">RNAP omega subunit</shortName>
        <ecNumber evidence="2 10">2.7.7.6</ecNumber>
    </recommendedName>
    <alternativeName>
        <fullName evidence="10">RNA polymerase omega subunit</fullName>
    </alternativeName>
    <alternativeName>
        <fullName evidence="8 10">Transcriptase subunit omega</fullName>
    </alternativeName>
</protein>
<evidence type="ECO:0000313" key="12">
    <source>
        <dbReference type="Proteomes" id="UP000238672"/>
    </source>
</evidence>
<dbReference type="AlphaFoldDB" id="A0A2S8NVB9"/>
<accession>A0A2S8NVB9</accession>
<reference evidence="11 12" key="1">
    <citation type="submission" date="2018-02" db="EMBL/GenBank/DDBJ databases">
        <title>Metagenomics reveals mixed infection of spiroplasma and phytoplasma in chicory.</title>
        <authorList>
            <person name="Polano C."/>
            <person name="Moruzzi S."/>
            <person name="Ermacora P."/>
            <person name="Ferrini F."/>
            <person name="Martini M."/>
            <person name="Firrao G."/>
        </authorList>
    </citation>
    <scope>NUCLEOTIDE SEQUENCE [LARGE SCALE GENOMIC DNA]</scope>
    <source>
        <strain evidence="11 12">ChiP</strain>
    </source>
</reference>
<keyword evidence="5 10" id="KW-0808">Transferase</keyword>
<dbReference type="HAMAP" id="MF_00366">
    <property type="entry name" value="RNApol_bact_RpoZ"/>
    <property type="match status" value="1"/>
</dbReference>
<name>A0A2S8NVB9_9MOLU</name>